<dbReference type="PANTHER" id="PTHR24174:SF3">
    <property type="entry name" value="ANKYRIN REPEAT AND STERILE ALPHA MOTIF DOMAIN-CONTAINING PROTEIN 1B"/>
    <property type="match status" value="1"/>
</dbReference>
<comment type="caution">
    <text evidence="5">The sequence shown here is derived from an EMBL/GenBank/DDBJ whole genome shotgun (WGS) entry which is preliminary data.</text>
</comment>
<dbReference type="AlphaFoldDB" id="V8NFG2"/>
<feature type="region of interest" description="Disordered" evidence="3">
    <location>
        <begin position="66"/>
        <end position="88"/>
    </location>
</feature>
<accession>V8NFG2</accession>
<sequence length="425" mass="46978">EAFPKKRSATLEAVPSVSSETFPVENENGPCDFLDTTVTKKPCSLEITRGVSSKIDNAPQVAIIAPGTGNHRNSSTGPTPDCSPPSPDTALKNIVKVIRPQAKQRTSIVSAFEFNRLNQSHDYFEINSSVRYASFNSSSPVSPANCSTVSVEDSIEENNIPDLKTTNLALRFILNEHQGTQQTSIDSDHLEAHPFEQFAGLLHGSSPACDPPENPLHLYRKICPKDDLNQKISLNLSILNPQHSLQENSTVLLIDKIMSSIDAGITTGLEEINDGIATPRCPVQTVGQWLENIGLPQYENHLLANGFDNVQFMLMVAEQIELTSFQMLMKQIGFQKALENVFSSLADHSVSDLVAIWNNERSQVLAYDLQVDPLIIYIKVHKFLIKNNFTNIGSNVMEDQDLLEIGILNSGHRQRILQAIQLLPK</sequence>
<dbReference type="GO" id="GO:0005829">
    <property type="term" value="C:cytosol"/>
    <property type="evidence" value="ECO:0007669"/>
    <property type="project" value="TreeGrafter"/>
</dbReference>
<evidence type="ECO:0000256" key="3">
    <source>
        <dbReference type="SAM" id="MobiDB-lite"/>
    </source>
</evidence>
<dbReference type="EMBL" id="AZIM01004259">
    <property type="protein sequence ID" value="ETE60974.1"/>
    <property type="molecule type" value="Genomic_DNA"/>
</dbReference>
<evidence type="ECO:0000256" key="1">
    <source>
        <dbReference type="ARBA" id="ARBA00022737"/>
    </source>
</evidence>
<dbReference type="GO" id="GO:0048013">
    <property type="term" value="P:ephrin receptor signaling pathway"/>
    <property type="evidence" value="ECO:0007669"/>
    <property type="project" value="TreeGrafter"/>
</dbReference>
<name>V8NFG2_OPHHA</name>
<dbReference type="OrthoDB" id="10039052at2759"/>
<feature type="region of interest" description="Disordered" evidence="3">
    <location>
        <begin position="1"/>
        <end position="28"/>
    </location>
</feature>
<evidence type="ECO:0000256" key="2">
    <source>
        <dbReference type="ARBA" id="ARBA00023043"/>
    </source>
</evidence>
<gene>
    <name evidence="5" type="ORF">L345_13278</name>
</gene>
<reference evidence="5 6" key="1">
    <citation type="journal article" date="2013" name="Proc. Natl. Acad. Sci. U.S.A.">
        <title>The king cobra genome reveals dynamic gene evolution and adaptation in the snake venom system.</title>
        <authorList>
            <person name="Vonk F.J."/>
            <person name="Casewell N.R."/>
            <person name="Henkel C.V."/>
            <person name="Heimberg A.M."/>
            <person name="Jansen H.J."/>
            <person name="McCleary R.J."/>
            <person name="Kerkkamp H.M."/>
            <person name="Vos R.A."/>
            <person name="Guerreiro I."/>
            <person name="Calvete J.J."/>
            <person name="Wuster W."/>
            <person name="Woods A.E."/>
            <person name="Logan J.M."/>
            <person name="Harrison R.A."/>
            <person name="Castoe T.A."/>
            <person name="de Koning A.P."/>
            <person name="Pollock D.D."/>
            <person name="Yandell M."/>
            <person name="Calderon D."/>
            <person name="Renjifo C."/>
            <person name="Currier R.B."/>
            <person name="Salgado D."/>
            <person name="Pla D."/>
            <person name="Sanz L."/>
            <person name="Hyder A.S."/>
            <person name="Ribeiro J.M."/>
            <person name="Arntzen J.W."/>
            <person name="van den Thillart G.E."/>
            <person name="Boetzer M."/>
            <person name="Pirovano W."/>
            <person name="Dirks R.P."/>
            <person name="Spaink H.P."/>
            <person name="Duboule D."/>
            <person name="McGlinn E."/>
            <person name="Kini R.M."/>
            <person name="Richardson M.K."/>
        </authorList>
    </citation>
    <scope>NUCLEOTIDE SEQUENCE</scope>
    <source>
        <tissue evidence="5">Blood</tissue>
    </source>
</reference>
<evidence type="ECO:0000313" key="6">
    <source>
        <dbReference type="Proteomes" id="UP000018936"/>
    </source>
</evidence>
<dbReference type="Gene3D" id="1.10.150.50">
    <property type="entry name" value="Transcription Factor, Ets-1"/>
    <property type="match status" value="1"/>
</dbReference>
<keyword evidence="6" id="KW-1185">Reference proteome</keyword>
<dbReference type="Pfam" id="PF00536">
    <property type="entry name" value="SAM_1"/>
    <property type="match status" value="1"/>
</dbReference>
<feature type="domain" description="SAM" evidence="4">
    <location>
        <begin position="397"/>
        <end position="425"/>
    </location>
</feature>
<dbReference type="GO" id="GO:0046875">
    <property type="term" value="F:ephrin receptor binding"/>
    <property type="evidence" value="ECO:0007669"/>
    <property type="project" value="TreeGrafter"/>
</dbReference>
<protein>
    <recommendedName>
        <fullName evidence="4">SAM domain-containing protein</fullName>
    </recommendedName>
</protein>
<feature type="non-terminal residue" evidence="5">
    <location>
        <position position="1"/>
    </location>
</feature>
<dbReference type="InterPro" id="IPR033635">
    <property type="entry name" value="ANKS1/Caskin"/>
</dbReference>
<evidence type="ECO:0000259" key="4">
    <source>
        <dbReference type="PROSITE" id="PS50105"/>
    </source>
</evidence>
<feature type="non-terminal residue" evidence="5">
    <location>
        <position position="425"/>
    </location>
</feature>
<dbReference type="InterPro" id="IPR001660">
    <property type="entry name" value="SAM"/>
</dbReference>
<evidence type="ECO:0000313" key="5">
    <source>
        <dbReference type="EMBL" id="ETE60974.1"/>
    </source>
</evidence>
<dbReference type="SMART" id="SM00454">
    <property type="entry name" value="SAM"/>
    <property type="match status" value="2"/>
</dbReference>
<proteinExistence type="predicted"/>
<dbReference type="Pfam" id="PF07647">
    <property type="entry name" value="SAM_2"/>
    <property type="match status" value="1"/>
</dbReference>
<feature type="domain" description="SAM" evidence="4">
    <location>
        <begin position="284"/>
        <end position="348"/>
    </location>
</feature>
<dbReference type="Proteomes" id="UP000018936">
    <property type="component" value="Unassembled WGS sequence"/>
</dbReference>
<keyword evidence="1" id="KW-0677">Repeat</keyword>
<organism evidence="5 6">
    <name type="scientific">Ophiophagus hannah</name>
    <name type="common">King cobra</name>
    <name type="synonym">Naja hannah</name>
    <dbReference type="NCBI Taxonomy" id="8665"/>
    <lineage>
        <taxon>Eukaryota</taxon>
        <taxon>Metazoa</taxon>
        <taxon>Chordata</taxon>
        <taxon>Craniata</taxon>
        <taxon>Vertebrata</taxon>
        <taxon>Euteleostomi</taxon>
        <taxon>Lepidosauria</taxon>
        <taxon>Squamata</taxon>
        <taxon>Bifurcata</taxon>
        <taxon>Unidentata</taxon>
        <taxon>Episquamata</taxon>
        <taxon>Toxicofera</taxon>
        <taxon>Serpentes</taxon>
        <taxon>Colubroidea</taxon>
        <taxon>Elapidae</taxon>
        <taxon>Elapinae</taxon>
        <taxon>Ophiophagus</taxon>
    </lineage>
</organism>
<dbReference type="PANTHER" id="PTHR24174">
    <property type="entry name" value="ANKYRIN REPEAT AND STERILE ALPHA MOTIF DOMAIN-CONTAINING PROTEIN 1"/>
    <property type="match status" value="1"/>
</dbReference>
<dbReference type="InterPro" id="IPR013761">
    <property type="entry name" value="SAM/pointed_sf"/>
</dbReference>
<dbReference type="SUPFAM" id="SSF47769">
    <property type="entry name" value="SAM/Pointed domain"/>
    <property type="match status" value="2"/>
</dbReference>
<keyword evidence="2" id="KW-0040">ANK repeat</keyword>
<dbReference type="PROSITE" id="PS50105">
    <property type="entry name" value="SAM_DOMAIN"/>
    <property type="match status" value="2"/>
</dbReference>